<dbReference type="InterPro" id="IPR036291">
    <property type="entry name" value="NAD(P)-bd_dom_sf"/>
</dbReference>
<evidence type="ECO:0000313" key="1">
    <source>
        <dbReference type="EMBL" id="EWY36974.1"/>
    </source>
</evidence>
<evidence type="ECO:0000313" key="2">
    <source>
        <dbReference type="Proteomes" id="UP000019486"/>
    </source>
</evidence>
<gene>
    <name evidence="1" type="ORF">N825_22950</name>
</gene>
<proteinExistence type="predicted"/>
<dbReference type="EMBL" id="AVFL01000033">
    <property type="protein sequence ID" value="EWY36974.1"/>
    <property type="molecule type" value="Genomic_DNA"/>
</dbReference>
<name>W9GT68_9PROT</name>
<dbReference type="STRING" id="1385369.N825_22950"/>
<dbReference type="Proteomes" id="UP000019486">
    <property type="component" value="Unassembled WGS sequence"/>
</dbReference>
<reference evidence="1 2" key="1">
    <citation type="submission" date="2013-08" db="EMBL/GenBank/DDBJ databases">
        <title>The genome sequence of Skermanella stibiiresistens.</title>
        <authorList>
            <person name="Zhu W."/>
            <person name="Wang G."/>
        </authorList>
    </citation>
    <scope>NUCLEOTIDE SEQUENCE [LARGE SCALE GENOMIC DNA]</scope>
    <source>
        <strain evidence="1 2">SB22</strain>
    </source>
</reference>
<keyword evidence="2" id="KW-1185">Reference proteome</keyword>
<comment type="caution">
    <text evidence="1">The sequence shown here is derived from an EMBL/GenBank/DDBJ whole genome shotgun (WGS) entry which is preliminary data.</text>
</comment>
<dbReference type="AlphaFoldDB" id="W9GT68"/>
<accession>W9GT68</accession>
<sequence>MAGGSGMVGRRTAQYLRAASPDVPLLIGGRDLAKAKEVAAVIGNAEGVALDLTADDLGLGGREVGAVAVFVKDDAISSLRFAQARGVPHVGISSGASEIAPEVAAYVQSPGASAVVLGAEWLVGAVTVPALEFVKDFRHVHDITIGALLDEQDTGGPAAAIDMRRLGEILPAALTRRDGAFFWRLGEDAEARFRAIDGTEMEAVAFSPFDVMGLAAATSAPNVQFNLATGVSSTRRRGEPMSTEIIIELAGEDHAGQPLRTRHAILHPEGQMPLTALGVAMVLERLIGLDGEPATPPGLYFPYQLLESRAYFERLDRIGGKVMTLDAR</sequence>
<protein>
    <submittedName>
        <fullName evidence="1">Saccharopine dehydrogenase</fullName>
    </submittedName>
</protein>
<organism evidence="1 2">
    <name type="scientific">Skermanella stibiiresistens SB22</name>
    <dbReference type="NCBI Taxonomy" id="1385369"/>
    <lineage>
        <taxon>Bacteria</taxon>
        <taxon>Pseudomonadati</taxon>
        <taxon>Pseudomonadota</taxon>
        <taxon>Alphaproteobacteria</taxon>
        <taxon>Rhodospirillales</taxon>
        <taxon>Azospirillaceae</taxon>
        <taxon>Skermanella</taxon>
    </lineage>
</organism>
<dbReference type="Gene3D" id="3.40.50.720">
    <property type="entry name" value="NAD(P)-binding Rossmann-like Domain"/>
    <property type="match status" value="1"/>
</dbReference>
<dbReference type="SUPFAM" id="SSF51735">
    <property type="entry name" value="NAD(P)-binding Rossmann-fold domains"/>
    <property type="match status" value="1"/>
</dbReference>
<dbReference type="PATRIC" id="fig|1385369.3.peg.6067"/>